<dbReference type="EMBL" id="CP093846">
    <property type="protein sequence ID" value="UNT00575.1"/>
    <property type="molecule type" value="Genomic_DNA"/>
</dbReference>
<evidence type="ECO:0000313" key="3">
    <source>
        <dbReference type="Proteomes" id="UP001202244"/>
    </source>
</evidence>
<dbReference type="SMART" id="SM00347">
    <property type="entry name" value="HTH_MARR"/>
    <property type="match status" value="1"/>
</dbReference>
<dbReference type="PANTHER" id="PTHR33164:SF57">
    <property type="entry name" value="MARR-FAMILY TRANSCRIPTIONAL REGULATOR"/>
    <property type="match status" value="1"/>
</dbReference>
<evidence type="ECO:0000313" key="2">
    <source>
        <dbReference type="EMBL" id="UNT00575.1"/>
    </source>
</evidence>
<sequence>MSSQQPDETAARGTAARDQELREQQVLAVLPRLTQLGNVLNRGRLVERAMEATALRLDRPAMSVLLMLHMSDQPLRVGEIATRMQVVGPHVTRQVNTLQRLGLIVRVTDPEDQRARLVEATDEGKAAAERYMGTLVGWFADALAGWPEQDRRDLGRLLGRFTDDLTAHLATLDDPTDSEG</sequence>
<dbReference type="InterPro" id="IPR039422">
    <property type="entry name" value="MarR/SlyA-like"/>
</dbReference>
<dbReference type="Gene3D" id="1.10.10.10">
    <property type="entry name" value="Winged helix-like DNA-binding domain superfamily/Winged helix DNA-binding domain"/>
    <property type="match status" value="1"/>
</dbReference>
<dbReference type="PANTHER" id="PTHR33164">
    <property type="entry name" value="TRANSCRIPTIONAL REGULATOR, MARR FAMILY"/>
    <property type="match status" value="1"/>
</dbReference>
<dbReference type="InterPro" id="IPR000835">
    <property type="entry name" value="HTH_MarR-typ"/>
</dbReference>
<dbReference type="InterPro" id="IPR036390">
    <property type="entry name" value="WH_DNA-bd_sf"/>
</dbReference>
<name>A0ABY3Y165_9ACTN</name>
<dbReference type="RefSeq" id="WP_242756665.1">
    <property type="nucleotide sequence ID" value="NZ_CP093846.1"/>
</dbReference>
<proteinExistence type="predicted"/>
<dbReference type="Pfam" id="PF12802">
    <property type="entry name" value="MarR_2"/>
    <property type="match status" value="1"/>
</dbReference>
<protein>
    <submittedName>
        <fullName evidence="2">MarR family transcriptional regulator</fullName>
    </submittedName>
</protein>
<dbReference type="Proteomes" id="UP001202244">
    <property type="component" value="Chromosome"/>
</dbReference>
<accession>A0ABY3Y165</accession>
<feature type="domain" description="HTH marR-type" evidence="1">
    <location>
        <begin position="23"/>
        <end position="163"/>
    </location>
</feature>
<keyword evidence="3" id="KW-1185">Reference proteome</keyword>
<gene>
    <name evidence="2" type="ORF">MMF93_31940</name>
</gene>
<evidence type="ECO:0000259" key="1">
    <source>
        <dbReference type="PROSITE" id="PS50995"/>
    </source>
</evidence>
<dbReference type="SUPFAM" id="SSF46785">
    <property type="entry name" value="Winged helix' DNA-binding domain"/>
    <property type="match status" value="1"/>
</dbReference>
<organism evidence="2 3">
    <name type="scientific">Streptomyces tubbatahanensis</name>
    <dbReference type="NCBI Taxonomy" id="2923272"/>
    <lineage>
        <taxon>Bacteria</taxon>
        <taxon>Bacillati</taxon>
        <taxon>Actinomycetota</taxon>
        <taxon>Actinomycetes</taxon>
        <taxon>Kitasatosporales</taxon>
        <taxon>Streptomycetaceae</taxon>
        <taxon>Streptomyces</taxon>
    </lineage>
</organism>
<dbReference type="InterPro" id="IPR036388">
    <property type="entry name" value="WH-like_DNA-bd_sf"/>
</dbReference>
<reference evidence="2 3" key="1">
    <citation type="journal article" date="2023" name="Microbiol. Spectr.">
        <title>Synergy between Genome Mining, Metabolomics, and Bioinformatics Uncovers Antibacterial Chlorinated Carbazole Alkaloids and Their Biosynthetic Gene Cluster from Streptomyces tubbatahanensis sp. nov., a Novel Actinomycete Isolated from Sulu Sea, Philippines.</title>
        <authorList>
            <person name="Tenebro C.P."/>
            <person name="Trono D.J.V.L."/>
            <person name="Balida L.A.P."/>
            <person name="Bayog L.K.A."/>
            <person name="Bruna J.R."/>
            <person name="Sabido E.M."/>
            <person name="Caspe D.P.C."/>
            <person name="de Los Santos E.L.C."/>
            <person name="Saludes J.P."/>
            <person name="Dalisay D.S."/>
        </authorList>
    </citation>
    <scope>NUCLEOTIDE SEQUENCE [LARGE SCALE GENOMIC DNA]</scope>
    <source>
        <strain evidence="2 3">DSD3025</strain>
    </source>
</reference>
<dbReference type="PROSITE" id="PS50995">
    <property type="entry name" value="HTH_MARR_2"/>
    <property type="match status" value="1"/>
</dbReference>